<dbReference type="RefSeq" id="WP_039315144.1">
    <property type="nucleotide sequence ID" value="NZ_CP006905.1"/>
</dbReference>
<name>A0A0A7G0A0_9CLOT</name>
<dbReference type="STRING" id="1561.NPD11_689"/>
<dbReference type="KEGG" id="cbv:U729_2332"/>
<dbReference type="InterPro" id="IPR002591">
    <property type="entry name" value="Phosphodiest/P_Trfase"/>
</dbReference>
<sequence length="418" mass="49130">MINNKSIDCVNKSKYKNFTIPLYDSYCFSNINGTIKELFNIKSERKLPIDVLNENNFENNKVIFFLVDAFGWCFYEKYKDYSKFLKEIEENGVVSKITSQFPSTTTAHVTTALSDKRVDEHGLYEWFYYDKQVDDIVTAFLFNRARDKEIGTLENYNIDIKEFLPQDSIFKILKENKIESKIYQPSYINNSIYTKTMGNFSKIIGYESYKDLFENLSINIKQDNKKEYIYVYLPEIDGIAHDKGCESKEFYDQMIKFLKALDKFYLKVKECEKISILISADHGQIETDLNNKRYINKIIPNIDNFLIKNSKGYNLPGGYCRDLFLKVKEESLKECKTLIEKNLKDEVEVLTYEQLIQYGFFKEGSTKLKERCGNILLLPKGKNNIWWHEKGVFEIRCKGVHGGASKEEMEIPFLYYSL</sequence>
<dbReference type="HOGENOM" id="CLU_039939_1_0_9"/>
<dbReference type="PANTHER" id="PTHR10151">
    <property type="entry name" value="ECTONUCLEOTIDE PYROPHOSPHATASE/PHOSPHODIESTERASE"/>
    <property type="match status" value="1"/>
</dbReference>
<gene>
    <name evidence="1" type="ORF">U729_2332</name>
</gene>
<evidence type="ECO:0000313" key="1">
    <source>
        <dbReference type="EMBL" id="AIY84521.1"/>
    </source>
</evidence>
<keyword evidence="2" id="KW-1185">Reference proteome</keyword>
<dbReference type="PANTHER" id="PTHR10151:SF120">
    <property type="entry name" value="BIS(5'-ADENOSYL)-TRIPHOSPHATASE"/>
    <property type="match status" value="1"/>
</dbReference>
<protein>
    <submittedName>
        <fullName evidence="1">Type I phosphodiesterase / nucleotide pyrophosphatase family protein</fullName>
    </submittedName>
</protein>
<dbReference type="Gene3D" id="3.40.720.10">
    <property type="entry name" value="Alkaline Phosphatase, subunit A"/>
    <property type="match status" value="1"/>
</dbReference>
<dbReference type="Proteomes" id="UP000030635">
    <property type="component" value="Chromosome"/>
</dbReference>
<dbReference type="eggNOG" id="COG1524">
    <property type="taxonomic scope" value="Bacteria"/>
</dbReference>
<dbReference type="OrthoDB" id="9779267at2"/>
<dbReference type="InterPro" id="IPR017850">
    <property type="entry name" value="Alkaline_phosphatase_core_sf"/>
</dbReference>
<dbReference type="SUPFAM" id="SSF53649">
    <property type="entry name" value="Alkaline phosphatase-like"/>
    <property type="match status" value="1"/>
</dbReference>
<dbReference type="GO" id="GO:0016787">
    <property type="term" value="F:hydrolase activity"/>
    <property type="evidence" value="ECO:0007669"/>
    <property type="project" value="UniProtKB-ARBA"/>
</dbReference>
<reference evidence="1 2" key="1">
    <citation type="journal article" date="2015" name="Infect. Genet. Evol.">
        <title>Genomic sequences of six botulinum neurotoxin-producing strains representing three clostridial species illustrate the mobility and diversity of botulinum neurotoxin genes.</title>
        <authorList>
            <person name="Smith T.J."/>
            <person name="Hill K.K."/>
            <person name="Xie G."/>
            <person name="Foley B.T."/>
            <person name="Williamson C.H."/>
            <person name="Foster J.T."/>
            <person name="Johnson S.L."/>
            <person name="Chertkov O."/>
            <person name="Teshima H."/>
            <person name="Gibbons H.S."/>
            <person name="Johnsky L.A."/>
            <person name="Karavis M.A."/>
            <person name="Smith L.A."/>
        </authorList>
    </citation>
    <scope>NUCLEOTIDE SEQUENCE [LARGE SCALE GENOMIC DNA]</scope>
    <source>
        <strain evidence="1">Sullivan</strain>
    </source>
</reference>
<evidence type="ECO:0000313" key="2">
    <source>
        <dbReference type="Proteomes" id="UP000030635"/>
    </source>
</evidence>
<dbReference type="EMBL" id="CP006905">
    <property type="protein sequence ID" value="AIY84521.1"/>
    <property type="molecule type" value="Genomic_DNA"/>
</dbReference>
<dbReference type="Pfam" id="PF01663">
    <property type="entry name" value="Phosphodiest"/>
    <property type="match status" value="1"/>
</dbReference>
<proteinExistence type="predicted"/>
<accession>A0A0A7G0A0</accession>
<organism evidence="1 2">
    <name type="scientific">Clostridium baratii str. Sullivan</name>
    <dbReference type="NCBI Taxonomy" id="1415775"/>
    <lineage>
        <taxon>Bacteria</taxon>
        <taxon>Bacillati</taxon>
        <taxon>Bacillota</taxon>
        <taxon>Clostridia</taxon>
        <taxon>Eubacteriales</taxon>
        <taxon>Clostridiaceae</taxon>
        <taxon>Clostridium</taxon>
    </lineage>
</organism>
<dbReference type="AlphaFoldDB" id="A0A0A7G0A0"/>